<proteinExistence type="predicted"/>
<dbReference type="Gene3D" id="3.30.530.20">
    <property type="match status" value="1"/>
</dbReference>
<dbReference type="KEGG" id="mmuc:C1S78_016295"/>
<evidence type="ECO:0000313" key="2">
    <source>
        <dbReference type="EMBL" id="TLH53690.1"/>
    </source>
</evidence>
<gene>
    <name evidence="1" type="ORF">C1S78_016295</name>
    <name evidence="2" type="ORF">C1S78_16255</name>
</gene>
<dbReference type="Pfam" id="PF10604">
    <property type="entry name" value="Polyketide_cyc2"/>
    <property type="match status" value="1"/>
</dbReference>
<dbReference type="AlphaFoldDB" id="A0A8H2JE85"/>
<dbReference type="Proteomes" id="UP000309231">
    <property type="component" value="Chromosome"/>
</dbReference>
<dbReference type="EMBL" id="POTL01000001">
    <property type="protein sequence ID" value="TLH53690.1"/>
    <property type="molecule type" value="Genomic_DNA"/>
</dbReference>
<protein>
    <submittedName>
        <fullName evidence="2">SRPBCC family protein</fullName>
    </submittedName>
</protein>
<reference evidence="2" key="1">
    <citation type="submission" date="2018-01" db="EMBL/GenBank/DDBJ databases">
        <title>Comparative genomics of Mycobacterium mucogenicum and Mycobacterium neoaurum clade members emphasizing tRNA and non-coding RNA.</title>
        <authorList>
            <person name="Behra P.R.K."/>
            <person name="Pettersson B.M.F."/>
            <person name="Das S."/>
            <person name="Dasgupta S."/>
            <person name="Kirsebom L.A."/>
        </authorList>
    </citation>
    <scope>NUCLEOTIDE SEQUENCE</scope>
    <source>
        <strain evidence="2">DSM 44124</strain>
    </source>
</reference>
<dbReference type="EMBL" id="CP062008">
    <property type="protein sequence ID" value="QPG72401.1"/>
    <property type="molecule type" value="Genomic_DNA"/>
</dbReference>
<reference evidence="1 3" key="2">
    <citation type="journal article" date="2019" name="BMC Evol. Biol.">
        <title>Comparative genomics of Mycobacterium mucogenicum and Mycobacterium neoaurum clade members emphasizing tRNA and non-coding RNA.</title>
        <authorList>
            <person name="Behra P.R.K."/>
            <person name="Pettersson B.M.F."/>
            <person name="Das S."/>
            <person name="Dasgupta S."/>
            <person name="Kirsebom L.A."/>
        </authorList>
    </citation>
    <scope>NUCLEOTIDE SEQUENCE [LARGE SCALE GENOMIC DNA]</scope>
    <source>
        <strain evidence="1 3">DSM 44124</strain>
    </source>
</reference>
<dbReference type="InterPro" id="IPR019587">
    <property type="entry name" value="Polyketide_cyclase/dehydratase"/>
</dbReference>
<reference evidence="1 3" key="3">
    <citation type="journal article" date="2019" name="Sci. Rep.">
        <title>Insight into the biology of Mycobacterium mucogenicum and Mycobacterium neoaurum clade members.</title>
        <authorList>
            <person name="Behra P.R.K."/>
            <person name="Pettersson B.M.F."/>
            <person name="Ramesh M."/>
            <person name="Dasgupta S."/>
            <person name="Kirsebom L.A."/>
        </authorList>
    </citation>
    <scope>NUCLEOTIDE SEQUENCE [LARGE SCALE GENOMIC DNA]</scope>
    <source>
        <strain evidence="1 3">DSM 44124</strain>
    </source>
</reference>
<name>A0A8H2JE85_MYCMU</name>
<dbReference type="CDD" id="cd07812">
    <property type="entry name" value="SRPBCC"/>
    <property type="match status" value="1"/>
</dbReference>
<keyword evidence="3" id="KW-1185">Reference proteome</keyword>
<dbReference type="SUPFAM" id="SSF55961">
    <property type="entry name" value="Bet v1-like"/>
    <property type="match status" value="1"/>
</dbReference>
<accession>A0A8H2JE85</accession>
<evidence type="ECO:0000313" key="1">
    <source>
        <dbReference type="EMBL" id="QPG72401.1"/>
    </source>
</evidence>
<dbReference type="InterPro" id="IPR023393">
    <property type="entry name" value="START-like_dom_sf"/>
</dbReference>
<organism evidence="2">
    <name type="scientific">Mycolicibacterium mucogenicum DSM 44124</name>
    <dbReference type="NCBI Taxonomy" id="1226753"/>
    <lineage>
        <taxon>Bacteria</taxon>
        <taxon>Bacillati</taxon>
        <taxon>Actinomycetota</taxon>
        <taxon>Actinomycetes</taxon>
        <taxon>Mycobacteriales</taxon>
        <taxon>Mycobacteriaceae</taxon>
        <taxon>Mycolicibacterium</taxon>
    </lineage>
</organism>
<evidence type="ECO:0000313" key="3">
    <source>
        <dbReference type="Proteomes" id="UP000309231"/>
    </source>
</evidence>
<sequence length="190" mass="21229">MVFRAPTFALELAKALRPDRRSAHVGGNLATATEEVVINVPVDRVYAQVADVTQMGRWSPENTGATIRDGGIVGVGTVFDGRNLRGRLRWTTRCEVIAADENERFAFKVRAIGWDRPFLRFPIATWTYRFRPIDEATTAVSETWAVGPWPRPVVDAVNHWSANGLTGAEIQSRNLAITLRNLKQRLEADD</sequence>